<evidence type="ECO:0000313" key="4">
    <source>
        <dbReference type="Proteomes" id="UP001432322"/>
    </source>
</evidence>
<dbReference type="Proteomes" id="UP001432322">
    <property type="component" value="Unassembled WGS sequence"/>
</dbReference>
<sequence length="118" mass="13549">VSLMTLIAILLALVPLCLALLGCIKKKKLFVPPPREDTVNDCDCGRAYDHPYVICPDNKTQWADSDYETEFKKERWRIGETAMKERGRRRPLKLPPIDLEKADNVPRKEEAVPDDKPM</sequence>
<feature type="non-terminal residue" evidence="3">
    <location>
        <position position="118"/>
    </location>
</feature>
<reference evidence="3" key="1">
    <citation type="submission" date="2023-10" db="EMBL/GenBank/DDBJ databases">
        <title>Genome assembly of Pristionchus species.</title>
        <authorList>
            <person name="Yoshida K."/>
            <person name="Sommer R.J."/>
        </authorList>
    </citation>
    <scope>NUCLEOTIDE SEQUENCE</scope>
    <source>
        <strain evidence="3">RS5133</strain>
    </source>
</reference>
<dbReference type="AlphaFoldDB" id="A0AAV5VE35"/>
<proteinExistence type="predicted"/>
<evidence type="ECO:0000256" key="1">
    <source>
        <dbReference type="SAM" id="MobiDB-lite"/>
    </source>
</evidence>
<keyword evidence="4" id="KW-1185">Reference proteome</keyword>
<organism evidence="3 4">
    <name type="scientific">Pristionchus fissidentatus</name>
    <dbReference type="NCBI Taxonomy" id="1538716"/>
    <lineage>
        <taxon>Eukaryota</taxon>
        <taxon>Metazoa</taxon>
        <taxon>Ecdysozoa</taxon>
        <taxon>Nematoda</taxon>
        <taxon>Chromadorea</taxon>
        <taxon>Rhabditida</taxon>
        <taxon>Rhabditina</taxon>
        <taxon>Diplogasteromorpha</taxon>
        <taxon>Diplogasteroidea</taxon>
        <taxon>Neodiplogasteridae</taxon>
        <taxon>Pristionchus</taxon>
    </lineage>
</organism>
<evidence type="ECO:0000313" key="3">
    <source>
        <dbReference type="EMBL" id="GMT17538.1"/>
    </source>
</evidence>
<accession>A0AAV5VE35</accession>
<feature type="non-terminal residue" evidence="3">
    <location>
        <position position="1"/>
    </location>
</feature>
<name>A0AAV5VE35_9BILA</name>
<protein>
    <submittedName>
        <fullName evidence="3">Uncharacterized protein</fullName>
    </submittedName>
</protein>
<evidence type="ECO:0000256" key="2">
    <source>
        <dbReference type="SAM" id="SignalP"/>
    </source>
</evidence>
<feature type="signal peptide" evidence="2">
    <location>
        <begin position="1"/>
        <end position="19"/>
    </location>
</feature>
<gene>
    <name evidence="3" type="ORF">PFISCL1PPCAC_8835</name>
</gene>
<feature type="chain" id="PRO_5043517931" evidence="2">
    <location>
        <begin position="20"/>
        <end position="118"/>
    </location>
</feature>
<keyword evidence="2" id="KW-0732">Signal</keyword>
<feature type="compositionally biased region" description="Basic and acidic residues" evidence="1">
    <location>
        <begin position="98"/>
        <end position="118"/>
    </location>
</feature>
<feature type="region of interest" description="Disordered" evidence="1">
    <location>
        <begin position="85"/>
        <end position="118"/>
    </location>
</feature>
<dbReference type="EMBL" id="BTSY01000003">
    <property type="protein sequence ID" value="GMT17538.1"/>
    <property type="molecule type" value="Genomic_DNA"/>
</dbReference>
<comment type="caution">
    <text evidence="3">The sequence shown here is derived from an EMBL/GenBank/DDBJ whole genome shotgun (WGS) entry which is preliminary data.</text>
</comment>